<dbReference type="InterPro" id="IPR050205">
    <property type="entry name" value="CDPK_Ser/Thr_kinases"/>
</dbReference>
<keyword evidence="4" id="KW-0547">Nucleotide-binding</keyword>
<dbReference type="Gene3D" id="1.10.238.10">
    <property type="entry name" value="EF-hand"/>
    <property type="match status" value="1"/>
</dbReference>
<sequence length="1000" mass="111164">EGAHLLNTGAHPYSDVVNLSMNTEDLVFHVQYDGPQVIHSLVPFFQSAGDAPFSQQGLLLEGNPLKPSVVSSLIEAVPRSNLKTLGLDTQQVREAAAASPSGFEELPAAVSVGTVLPVQGSSQISFKLTRASQLRRQPGVKSVAQPGGPADPVAQPAKLLIVAFAASQGEPEWLGFLRRLLEKGKVTPLPQASADLSDLLEADGAGDFDRKMSMFWTGSPCIASEDEQQEGEVQALPLPDFDVLTAVDHRMRWYAEDRPAVETVLRELRPRYSKMLCVGASMGGFAAVLHGGLIADGVLALNPQANLPEALLRPPAETPRDLQDLSESLLDSAKAAAARGAQVTVHSAADEHLLHTQSWEPSGFRNSPPLRRMTFGTSFRQKFEKQWHSLPPPLKEGAYKTVDAFLKHTGSEKSNTRVLFRKHAKGKDMDGEHVLDLAGAKALVSDLSNALNIHQNFFYDLETQFYQFDFNGDARLNQEETICMVRSILKQRRATAGGKPEDDDRMVPYKTPREAGYYVTRELGRGGQGVMYLATKSSSRGFFTCRDGDDKEYCIKFYSKKDGNAGSIHELVDEFSRMNLFRSEFVAKTYETFQDLDFYYLVNEPYFGGDWTKLAHKAHAQGIDMSEQWWRGLFRQCVSGLDYLHRCAQMHCDIKEPNLMIKSAADYSSPKVVYIDFGLSQAFAKKLQNICGTPGYIPPETWKEYVWYPQGDIFSLGVVFFQMLSGRVPSSDGNHKGIFQEGADLKAVAKLTIDSPPPWAEFPQQWRQLGGIVAAMLQKQRALRPRPAALLVDPWFQSDTDAPLPKENLARLVGKSREAVCRDDLINELCEQCNLCDLRALRARLDEVASFGSGLRGASSAVPAAKFAEVVRGYGISAEVLDEYMSCVQGPLVVYNNLLQEVVKEKEKRSMQLVSELFNEMDFDGNGYLSESEIRALLQSDAFECSYEDVDEVLDNMDFNHDGYVDIEEMKRAIMEDGRIARKDEADEGAKPFWNWFGLF</sequence>
<dbReference type="GO" id="GO:0005509">
    <property type="term" value="F:calcium ion binding"/>
    <property type="evidence" value="ECO:0007669"/>
    <property type="project" value="InterPro"/>
</dbReference>
<dbReference type="OrthoDB" id="676979at2759"/>
<feature type="domain" description="Protein kinase" evidence="9">
    <location>
        <begin position="517"/>
        <end position="796"/>
    </location>
</feature>
<evidence type="ECO:0000256" key="6">
    <source>
        <dbReference type="ARBA" id="ARBA00022837"/>
    </source>
</evidence>
<evidence type="ECO:0000256" key="5">
    <source>
        <dbReference type="ARBA" id="ARBA00022777"/>
    </source>
</evidence>
<accession>A0A813C0G0</accession>
<keyword evidence="6" id="KW-0106">Calcium</keyword>
<evidence type="ECO:0000256" key="2">
    <source>
        <dbReference type="ARBA" id="ARBA00022527"/>
    </source>
</evidence>
<comment type="cofactor">
    <cofactor evidence="1">
        <name>Mg(2+)</name>
        <dbReference type="ChEBI" id="CHEBI:18420"/>
    </cofactor>
</comment>
<proteinExistence type="inferred from homology"/>
<dbReference type="InterPro" id="IPR000719">
    <property type="entry name" value="Prot_kinase_dom"/>
</dbReference>
<dbReference type="AlphaFoldDB" id="A0A813C0G0"/>
<keyword evidence="5" id="KW-0418">Kinase</keyword>
<evidence type="ECO:0000313" key="11">
    <source>
        <dbReference type="EMBL" id="CAE7926654.1"/>
    </source>
</evidence>
<organism evidence="11 12">
    <name type="scientific">Symbiodinium necroappetens</name>
    <dbReference type="NCBI Taxonomy" id="1628268"/>
    <lineage>
        <taxon>Eukaryota</taxon>
        <taxon>Sar</taxon>
        <taxon>Alveolata</taxon>
        <taxon>Dinophyceae</taxon>
        <taxon>Suessiales</taxon>
        <taxon>Symbiodiniaceae</taxon>
        <taxon>Symbiodinium</taxon>
    </lineage>
</organism>
<keyword evidence="12" id="KW-1185">Reference proteome</keyword>
<keyword evidence="3" id="KW-0808">Transferase</keyword>
<evidence type="ECO:0000259" key="9">
    <source>
        <dbReference type="PROSITE" id="PS50011"/>
    </source>
</evidence>
<dbReference type="Pfam" id="PF13499">
    <property type="entry name" value="EF-hand_7"/>
    <property type="match status" value="1"/>
</dbReference>
<feature type="domain" description="EF-hand" evidence="10">
    <location>
        <begin position="945"/>
        <end position="980"/>
    </location>
</feature>
<dbReference type="GO" id="GO:0004674">
    <property type="term" value="F:protein serine/threonine kinase activity"/>
    <property type="evidence" value="ECO:0007669"/>
    <property type="project" value="UniProtKB-KW"/>
</dbReference>
<evidence type="ECO:0000256" key="8">
    <source>
        <dbReference type="ARBA" id="ARBA00024334"/>
    </source>
</evidence>
<dbReference type="Proteomes" id="UP000601435">
    <property type="component" value="Unassembled WGS sequence"/>
</dbReference>
<dbReference type="PROSITE" id="PS50011">
    <property type="entry name" value="PROTEIN_KINASE_DOM"/>
    <property type="match status" value="1"/>
</dbReference>
<dbReference type="Gene3D" id="1.10.510.10">
    <property type="entry name" value="Transferase(Phosphotransferase) domain 1"/>
    <property type="match status" value="1"/>
</dbReference>
<keyword evidence="7" id="KW-0067">ATP-binding</keyword>
<name>A0A813C0G0_9DINO</name>
<comment type="similarity">
    <text evidence="8">Belongs to the protein kinase superfamily. Ser/Thr protein kinase family. CDPK subfamily.</text>
</comment>
<reference evidence="11" key="1">
    <citation type="submission" date="2021-02" db="EMBL/GenBank/DDBJ databases">
        <authorList>
            <person name="Dougan E. K."/>
            <person name="Rhodes N."/>
            <person name="Thang M."/>
            <person name="Chan C."/>
        </authorList>
    </citation>
    <scope>NUCLEOTIDE SEQUENCE</scope>
</reference>
<dbReference type="SUPFAM" id="SSF47473">
    <property type="entry name" value="EF-hand"/>
    <property type="match status" value="1"/>
</dbReference>
<feature type="non-terminal residue" evidence="11">
    <location>
        <position position="1000"/>
    </location>
</feature>
<dbReference type="GO" id="GO:0005524">
    <property type="term" value="F:ATP binding"/>
    <property type="evidence" value="ECO:0007669"/>
    <property type="project" value="UniProtKB-KW"/>
</dbReference>
<dbReference type="Pfam" id="PF00069">
    <property type="entry name" value="Pkinase"/>
    <property type="match status" value="1"/>
</dbReference>
<gene>
    <name evidence="11" type="primary">CPK13</name>
    <name evidence="11" type="ORF">SNEC2469_LOCUS32113</name>
</gene>
<evidence type="ECO:0000256" key="7">
    <source>
        <dbReference type="ARBA" id="ARBA00022840"/>
    </source>
</evidence>
<dbReference type="InterPro" id="IPR002048">
    <property type="entry name" value="EF_hand_dom"/>
</dbReference>
<dbReference type="PANTHER" id="PTHR24349">
    <property type="entry name" value="SERINE/THREONINE-PROTEIN KINASE"/>
    <property type="match status" value="1"/>
</dbReference>
<dbReference type="CDD" id="cd00051">
    <property type="entry name" value="EFh"/>
    <property type="match status" value="1"/>
</dbReference>
<evidence type="ECO:0000259" key="10">
    <source>
        <dbReference type="PROSITE" id="PS50222"/>
    </source>
</evidence>
<dbReference type="EMBL" id="CAJNJA010080085">
    <property type="protein sequence ID" value="CAE7926654.1"/>
    <property type="molecule type" value="Genomic_DNA"/>
</dbReference>
<evidence type="ECO:0000256" key="1">
    <source>
        <dbReference type="ARBA" id="ARBA00001946"/>
    </source>
</evidence>
<feature type="domain" description="EF-hand" evidence="10">
    <location>
        <begin position="909"/>
        <end position="944"/>
    </location>
</feature>
<dbReference type="SMART" id="SM00054">
    <property type="entry name" value="EFh"/>
    <property type="match status" value="3"/>
</dbReference>
<dbReference type="PROSITE" id="PS50222">
    <property type="entry name" value="EF_HAND_2"/>
    <property type="match status" value="2"/>
</dbReference>
<dbReference type="InterPro" id="IPR011992">
    <property type="entry name" value="EF-hand-dom_pair"/>
</dbReference>
<protein>
    <submittedName>
        <fullName evidence="11">CPK13 protein</fullName>
    </submittedName>
</protein>
<keyword evidence="2" id="KW-0723">Serine/threonine-protein kinase</keyword>
<dbReference type="InterPro" id="IPR018247">
    <property type="entry name" value="EF_Hand_1_Ca_BS"/>
</dbReference>
<dbReference type="SMART" id="SM00220">
    <property type="entry name" value="S_TKc"/>
    <property type="match status" value="1"/>
</dbReference>
<evidence type="ECO:0000313" key="12">
    <source>
        <dbReference type="Proteomes" id="UP000601435"/>
    </source>
</evidence>
<comment type="caution">
    <text evidence="11">The sequence shown here is derived from an EMBL/GenBank/DDBJ whole genome shotgun (WGS) entry which is preliminary data.</text>
</comment>
<dbReference type="PROSITE" id="PS00018">
    <property type="entry name" value="EF_HAND_1"/>
    <property type="match status" value="2"/>
</dbReference>
<dbReference type="InterPro" id="IPR011009">
    <property type="entry name" value="Kinase-like_dom_sf"/>
</dbReference>
<dbReference type="SUPFAM" id="SSF56112">
    <property type="entry name" value="Protein kinase-like (PK-like)"/>
    <property type="match status" value="1"/>
</dbReference>
<evidence type="ECO:0000256" key="3">
    <source>
        <dbReference type="ARBA" id="ARBA00022679"/>
    </source>
</evidence>
<evidence type="ECO:0000256" key="4">
    <source>
        <dbReference type="ARBA" id="ARBA00022741"/>
    </source>
</evidence>